<evidence type="ECO:0000313" key="6">
    <source>
        <dbReference type="WBParaSite" id="Gr19_v10_g8642.t1"/>
    </source>
</evidence>
<dbReference type="InterPro" id="IPR032675">
    <property type="entry name" value="LRR_dom_sf"/>
</dbReference>
<dbReference type="Gene3D" id="3.80.10.10">
    <property type="entry name" value="Ribonuclease Inhibitor"/>
    <property type="match status" value="1"/>
</dbReference>
<protein>
    <submittedName>
        <fullName evidence="6">U2A'/phosphoprotein 32 family A C-terminal domain-containing protein</fullName>
    </submittedName>
</protein>
<dbReference type="SUPFAM" id="SSF52058">
    <property type="entry name" value="L domain-like"/>
    <property type="match status" value="1"/>
</dbReference>
<name>A0A914I944_GLORO</name>
<feature type="compositionally biased region" description="Basic and acidic residues" evidence="4">
    <location>
        <begin position="205"/>
        <end position="214"/>
    </location>
</feature>
<evidence type="ECO:0000256" key="1">
    <source>
        <dbReference type="ARBA" id="ARBA00022614"/>
    </source>
</evidence>
<feature type="compositionally biased region" description="Polar residues" evidence="4">
    <location>
        <begin position="218"/>
        <end position="232"/>
    </location>
</feature>
<evidence type="ECO:0000256" key="3">
    <source>
        <dbReference type="ARBA" id="ARBA00025777"/>
    </source>
</evidence>
<keyword evidence="2" id="KW-0677">Repeat</keyword>
<comment type="similarity">
    <text evidence="3">Belongs to the ANP32 family.</text>
</comment>
<dbReference type="PANTHER" id="PTHR11375">
    <property type="entry name" value="ACIDIC LEUCINE-RICH NUCLEAR PHOSPHOPROTEIN 32"/>
    <property type="match status" value="1"/>
</dbReference>
<proteinExistence type="inferred from homology"/>
<dbReference type="GO" id="GO:0005634">
    <property type="term" value="C:nucleus"/>
    <property type="evidence" value="ECO:0007669"/>
    <property type="project" value="TreeGrafter"/>
</dbReference>
<dbReference type="AlphaFoldDB" id="A0A914I944"/>
<dbReference type="Proteomes" id="UP000887572">
    <property type="component" value="Unplaced"/>
</dbReference>
<dbReference type="InterPro" id="IPR045081">
    <property type="entry name" value="AN32"/>
</dbReference>
<dbReference type="GO" id="GO:0042393">
    <property type="term" value="F:histone binding"/>
    <property type="evidence" value="ECO:0007669"/>
    <property type="project" value="TreeGrafter"/>
</dbReference>
<reference evidence="6" key="1">
    <citation type="submission" date="2022-11" db="UniProtKB">
        <authorList>
            <consortium name="WormBaseParasite"/>
        </authorList>
    </citation>
    <scope>IDENTIFICATION</scope>
</reference>
<evidence type="ECO:0000256" key="2">
    <source>
        <dbReference type="ARBA" id="ARBA00022737"/>
    </source>
</evidence>
<dbReference type="FunFam" id="3.80.10.10:FF:000131">
    <property type="entry name" value="acidic leucine-rich nuclear phosphoprotein 32-related protein-like"/>
    <property type="match status" value="1"/>
</dbReference>
<evidence type="ECO:0000256" key="4">
    <source>
        <dbReference type="SAM" id="MobiDB-lite"/>
    </source>
</evidence>
<dbReference type="Pfam" id="PF14580">
    <property type="entry name" value="LRR_9"/>
    <property type="match status" value="1"/>
</dbReference>
<feature type="compositionally biased region" description="Acidic residues" evidence="4">
    <location>
        <begin position="153"/>
        <end position="183"/>
    </location>
</feature>
<sequence>MDERIKTELRGRQPSEVQDLLLDNCKATTISGLTEQFTNLTTLSLINVGLNSLDGLPKLSTVRTIDLSDNKLSGGLEKLVECCPRLYHINLCANKIATMETLAPLSKLEELAALDLFDCAITESPEYRTKVFGLIPQLKYLDGFDINDVEAEISDEEEEEGAEDALDDEEDSAEEGVDSDEEAALAYLNSSKALQDEDESEDYVEQQKKQKDAAKVATNGSENVTANKNAGENNRKRKHGNEEGEAADDEPGAKLAQ</sequence>
<feature type="region of interest" description="Disordered" evidence="4">
    <location>
        <begin position="153"/>
        <end position="257"/>
    </location>
</feature>
<dbReference type="WBParaSite" id="Gr19_v10_g8642.t1">
    <property type="protein sequence ID" value="Gr19_v10_g8642.t1"/>
    <property type="gene ID" value="Gr19_v10_g8642"/>
</dbReference>
<organism evidence="5 6">
    <name type="scientific">Globodera rostochiensis</name>
    <name type="common">Golden nematode worm</name>
    <name type="synonym">Heterodera rostochiensis</name>
    <dbReference type="NCBI Taxonomy" id="31243"/>
    <lineage>
        <taxon>Eukaryota</taxon>
        <taxon>Metazoa</taxon>
        <taxon>Ecdysozoa</taxon>
        <taxon>Nematoda</taxon>
        <taxon>Chromadorea</taxon>
        <taxon>Rhabditida</taxon>
        <taxon>Tylenchina</taxon>
        <taxon>Tylenchomorpha</taxon>
        <taxon>Tylenchoidea</taxon>
        <taxon>Heteroderidae</taxon>
        <taxon>Heteroderinae</taxon>
        <taxon>Globodera</taxon>
    </lineage>
</organism>
<accession>A0A914I944</accession>
<keyword evidence="1" id="KW-0433">Leucine-rich repeat</keyword>
<keyword evidence="5" id="KW-1185">Reference proteome</keyword>
<evidence type="ECO:0000313" key="5">
    <source>
        <dbReference type="Proteomes" id="UP000887572"/>
    </source>
</evidence>
<dbReference type="PANTHER" id="PTHR11375:SF0">
    <property type="entry name" value="ACIDIC LEUCINE-RICH NUCLEAR PHOSPHOPROTEIN 32 FAMILY MEMBER A"/>
    <property type="match status" value="1"/>
</dbReference>